<dbReference type="AlphaFoldDB" id="A0A2P2QHQ5"/>
<feature type="compositionally biased region" description="Polar residues" evidence="1">
    <location>
        <begin position="71"/>
        <end position="83"/>
    </location>
</feature>
<accession>A0A2P2QHQ5</accession>
<feature type="region of interest" description="Disordered" evidence="1">
    <location>
        <begin position="64"/>
        <end position="83"/>
    </location>
</feature>
<evidence type="ECO:0000256" key="1">
    <source>
        <dbReference type="SAM" id="MobiDB-lite"/>
    </source>
</evidence>
<proteinExistence type="predicted"/>
<sequence length="83" mass="9572">MMAMHNKHVKTKEFRSHSSKWNVYGPKLTRQTDSGLVNISFLYPFSLTTQNNYECVVKCTKTAKETKQRKPMQTTTKTNNDAA</sequence>
<organism evidence="2">
    <name type="scientific">Rhizophora mucronata</name>
    <name type="common">Asiatic mangrove</name>
    <dbReference type="NCBI Taxonomy" id="61149"/>
    <lineage>
        <taxon>Eukaryota</taxon>
        <taxon>Viridiplantae</taxon>
        <taxon>Streptophyta</taxon>
        <taxon>Embryophyta</taxon>
        <taxon>Tracheophyta</taxon>
        <taxon>Spermatophyta</taxon>
        <taxon>Magnoliopsida</taxon>
        <taxon>eudicotyledons</taxon>
        <taxon>Gunneridae</taxon>
        <taxon>Pentapetalae</taxon>
        <taxon>rosids</taxon>
        <taxon>fabids</taxon>
        <taxon>Malpighiales</taxon>
        <taxon>Rhizophoraceae</taxon>
        <taxon>Rhizophora</taxon>
    </lineage>
</organism>
<name>A0A2P2QHQ5_RHIMU</name>
<dbReference type="EMBL" id="GGEC01086058">
    <property type="protein sequence ID" value="MBX66542.1"/>
    <property type="molecule type" value="Transcribed_RNA"/>
</dbReference>
<reference evidence="2" key="1">
    <citation type="submission" date="2018-02" db="EMBL/GenBank/DDBJ databases">
        <title>Rhizophora mucronata_Transcriptome.</title>
        <authorList>
            <person name="Meera S.P."/>
            <person name="Sreeshan A."/>
            <person name="Augustine A."/>
        </authorList>
    </citation>
    <scope>NUCLEOTIDE SEQUENCE</scope>
    <source>
        <tissue evidence="2">Leaf</tissue>
    </source>
</reference>
<protein>
    <submittedName>
        <fullName evidence="2">Uncharacterized protein</fullName>
    </submittedName>
</protein>
<evidence type="ECO:0000313" key="2">
    <source>
        <dbReference type="EMBL" id="MBX66542.1"/>
    </source>
</evidence>